<dbReference type="EMBL" id="JTDB02000015">
    <property type="protein sequence ID" value="NLP65593.1"/>
    <property type="molecule type" value="Genomic_DNA"/>
</dbReference>
<reference evidence="5" key="1">
    <citation type="journal article" date="2015" name="Genome Announc.">
        <title>Draft Genome Sequence of the Polyhydroxyalkanoate-Producing Bacterium Burkholderia sacchari LMG 19450 Isolated from Brazilian Sugarcane Plantation Soil.</title>
        <authorList>
            <person name="Alexandrino P.M."/>
            <person name="Mendonca T.T."/>
            <person name="Guaman Bautista L.P."/>
            <person name="Cherix J."/>
            <person name="Lozano-Sakalauskas G.C."/>
            <person name="Fujita A."/>
            <person name="Ramos Filho E."/>
            <person name="Long P."/>
            <person name="Padilla G."/>
            <person name="Taciro M.K."/>
            <person name="Gomez J.G."/>
            <person name="Silva L.F."/>
        </authorList>
    </citation>
    <scope>NUCLEOTIDE SEQUENCE</scope>
    <source>
        <strain evidence="5">LMG 19450</strain>
    </source>
</reference>
<evidence type="ECO:0000313" key="5">
    <source>
        <dbReference type="EMBL" id="NLP65593.1"/>
    </source>
</evidence>
<dbReference type="PANTHER" id="PTHR33375:SF1">
    <property type="entry name" value="CHROMOSOME-PARTITIONING PROTEIN PARB-RELATED"/>
    <property type="match status" value="1"/>
</dbReference>
<name>A0A8T6ZM88_9BURK</name>
<organism evidence="5 6">
    <name type="scientific">Paraburkholderia sacchari</name>
    <dbReference type="NCBI Taxonomy" id="159450"/>
    <lineage>
        <taxon>Bacteria</taxon>
        <taxon>Pseudomonadati</taxon>
        <taxon>Pseudomonadota</taxon>
        <taxon>Betaproteobacteria</taxon>
        <taxon>Burkholderiales</taxon>
        <taxon>Burkholderiaceae</taxon>
        <taxon>Paraburkholderia</taxon>
    </lineage>
</organism>
<dbReference type="OrthoDB" id="8702972at2"/>
<evidence type="ECO:0000256" key="1">
    <source>
        <dbReference type="ARBA" id="ARBA00006295"/>
    </source>
</evidence>
<dbReference type="EMBL" id="JTDB02000015">
    <property type="protein sequence ID" value="NLP65508.1"/>
    <property type="molecule type" value="Genomic_DNA"/>
</dbReference>
<gene>
    <name evidence="4" type="ORF">NH14_031100</name>
    <name evidence="5" type="ORF">NH14_031535</name>
</gene>
<dbReference type="NCBIfam" id="TIGR00180">
    <property type="entry name" value="parB_part"/>
    <property type="match status" value="1"/>
</dbReference>
<dbReference type="Gene3D" id="3.90.1530.30">
    <property type="match status" value="1"/>
</dbReference>
<accession>A0A8T6ZM88</accession>
<dbReference type="SMART" id="SM00470">
    <property type="entry name" value="ParB"/>
    <property type="match status" value="1"/>
</dbReference>
<dbReference type="PANTHER" id="PTHR33375">
    <property type="entry name" value="CHROMOSOME-PARTITIONING PROTEIN PARB-RELATED"/>
    <property type="match status" value="1"/>
</dbReference>
<dbReference type="GO" id="GO:0007059">
    <property type="term" value="P:chromosome segregation"/>
    <property type="evidence" value="ECO:0007669"/>
    <property type="project" value="TreeGrafter"/>
</dbReference>
<dbReference type="GO" id="GO:0005694">
    <property type="term" value="C:chromosome"/>
    <property type="evidence" value="ECO:0007669"/>
    <property type="project" value="TreeGrafter"/>
</dbReference>
<proteinExistence type="inferred from homology"/>
<evidence type="ECO:0000259" key="3">
    <source>
        <dbReference type="SMART" id="SM00470"/>
    </source>
</evidence>
<dbReference type="InterPro" id="IPR003115">
    <property type="entry name" value="ParB_N"/>
</dbReference>
<evidence type="ECO:0000256" key="2">
    <source>
        <dbReference type="SAM" id="MobiDB-lite"/>
    </source>
</evidence>
<dbReference type="Pfam" id="PF02195">
    <property type="entry name" value="ParB_N"/>
    <property type="match status" value="1"/>
</dbReference>
<dbReference type="InterPro" id="IPR050336">
    <property type="entry name" value="Chromosome_partition/occlusion"/>
</dbReference>
<dbReference type="Gene3D" id="1.10.10.2830">
    <property type="match status" value="1"/>
</dbReference>
<feature type="domain" description="ParB-like N-terminal" evidence="3">
    <location>
        <begin position="18"/>
        <end position="125"/>
    </location>
</feature>
<dbReference type="InterPro" id="IPR036086">
    <property type="entry name" value="ParB/Sulfiredoxin_sf"/>
</dbReference>
<evidence type="ECO:0000313" key="6">
    <source>
        <dbReference type="Proteomes" id="UP000030460"/>
    </source>
</evidence>
<reference evidence="5" key="2">
    <citation type="submission" date="2020-04" db="EMBL/GenBank/DDBJ databases">
        <authorList>
            <person name="Alexandrino P."/>
            <person name="Mendonca T."/>
            <person name="Guaman L."/>
            <person name="Cherix J."/>
            <person name="Lozano-Sakalauskas G."/>
            <person name="Fujita A."/>
            <person name="Filho E.R."/>
            <person name="Long P."/>
            <person name="Padilla G."/>
            <person name="Taciro M.K."/>
            <person name="Gomez J.G."/>
            <person name="Silva L.F."/>
            <person name="Torres M."/>
        </authorList>
    </citation>
    <scope>NUCLEOTIDE SEQUENCE</scope>
    <source>
        <strain evidence="5">LMG 19450</strain>
    </source>
</reference>
<evidence type="ECO:0000313" key="4">
    <source>
        <dbReference type="EMBL" id="NLP65508.1"/>
    </source>
</evidence>
<comment type="similarity">
    <text evidence="1">Belongs to the ParB family.</text>
</comment>
<dbReference type="GO" id="GO:0003677">
    <property type="term" value="F:DNA binding"/>
    <property type="evidence" value="ECO:0007669"/>
    <property type="project" value="InterPro"/>
</dbReference>
<dbReference type="RefSeq" id="WP_052148578.1">
    <property type="nucleotide sequence ID" value="NZ_CADFGF010000021.1"/>
</dbReference>
<feature type="region of interest" description="Disordered" evidence="2">
    <location>
        <begin position="207"/>
        <end position="245"/>
    </location>
</feature>
<dbReference type="Proteomes" id="UP000030460">
    <property type="component" value="Unassembled WGS sequence"/>
</dbReference>
<feature type="region of interest" description="Disordered" evidence="2">
    <location>
        <begin position="260"/>
        <end position="295"/>
    </location>
</feature>
<dbReference type="AlphaFoldDB" id="A0A8T6ZM88"/>
<keyword evidence="6" id="KW-1185">Reference proteome</keyword>
<protein>
    <submittedName>
        <fullName evidence="5">ParB/RepB/Spo0J family partition protein</fullName>
    </submittedName>
</protein>
<dbReference type="SUPFAM" id="SSF110849">
    <property type="entry name" value="ParB/Sulfiredoxin"/>
    <property type="match status" value="1"/>
</dbReference>
<comment type="caution">
    <text evidence="5">The sequence shown here is derived from an EMBL/GenBank/DDBJ whole genome shotgun (WGS) entry which is preliminary data.</text>
</comment>
<sequence>MGTLDFLNSIDAPTAQVISIDIDMVEPDAKQPRTKFRPVDGVIEQSVQTALEELADDISAIGLTQPIIVREVGDGRYCIIAGERRWRAFRLNRDRGLPDSQEIPAIVRQDLTAAKLRLVQLSENLQRDDLTDLETALFLRDTLEEYPDLQKQELAKVMNKSSQYISRVLALLDPKWSDVVDSGMITYASLLEQFRPLPPEVQEQLKTKAREEGRALTSGDIRAAKSAAGKGGAKGPPQPTGPVTVDPALAQKVQELINQQAPEGESYRPSAAAKAGPAPRDRIKDTGGEPVIPAGTGVLSGVAQQKREARLTLQQIEMMLHHGAVADKTHTVALSLPVEEMKQSIVAMGGTLPEDDSQLATVLASTINKLA</sequence>
<dbReference type="InterPro" id="IPR004437">
    <property type="entry name" value="ParB/RepB/Spo0J"/>
</dbReference>